<dbReference type="InterPro" id="IPR005572">
    <property type="entry name" value="Anti-sigma_E_RseA_N"/>
</dbReference>
<reference evidence="3" key="1">
    <citation type="submission" date="2022-08" db="EMBL/GenBank/DDBJ databases">
        <title>Genomic Encyclopedia of Type Strains, Phase III (KMG-III): the genomes of soil and plant-associated and newly described type strains.</title>
        <authorList>
            <person name="Whitman W."/>
        </authorList>
    </citation>
    <scope>NUCLEOTIDE SEQUENCE</scope>
    <source>
        <strain evidence="3">HMT 1</strain>
    </source>
</reference>
<dbReference type="AlphaFoldDB" id="A0AAE3HK16"/>
<keyword evidence="4" id="KW-1185">Reference proteome</keyword>
<evidence type="ECO:0000259" key="2">
    <source>
        <dbReference type="Pfam" id="PF03872"/>
    </source>
</evidence>
<feature type="compositionally biased region" description="Polar residues" evidence="1">
    <location>
        <begin position="163"/>
        <end position="173"/>
    </location>
</feature>
<dbReference type="RefSeq" id="WP_259054162.1">
    <property type="nucleotide sequence ID" value="NZ_JANUCT010000003.1"/>
</dbReference>
<proteinExistence type="predicted"/>
<organism evidence="3 4">
    <name type="scientific">Methylohalomonas lacus</name>
    <dbReference type="NCBI Taxonomy" id="398773"/>
    <lineage>
        <taxon>Bacteria</taxon>
        <taxon>Pseudomonadati</taxon>
        <taxon>Pseudomonadota</taxon>
        <taxon>Gammaproteobacteria</taxon>
        <taxon>Methylohalomonadales</taxon>
        <taxon>Methylohalomonadaceae</taxon>
        <taxon>Methylohalomonas</taxon>
    </lineage>
</organism>
<feature type="domain" description="Anti sigma-E protein RseA N-terminal" evidence="2">
    <location>
        <begin position="4"/>
        <end position="79"/>
    </location>
</feature>
<dbReference type="InterPro" id="IPR036147">
    <property type="entry name" value="Anti-sigma_E_RseA_N_sf"/>
</dbReference>
<evidence type="ECO:0000256" key="1">
    <source>
        <dbReference type="SAM" id="MobiDB-lite"/>
    </source>
</evidence>
<sequence>MNKYEEISIFMDGESGQSAETVLNSFRTDPELLASWRRYHMIGDAMRGQLASDMPIRDLSQRISAALDDEPTVLSPQSNSRRFVQKALKPAAGMAIAASVALVAIVGLRGLDQATSVSSPTAPAVTGVSVNTAPAGDSSFANDPVTGPWQSTQPAPRAPLARTVSTDAAPASQQQGQYGFNSYLINHNEYRANSGVSGSLPYARIVAPSYGDR</sequence>
<dbReference type="GO" id="GO:0016989">
    <property type="term" value="F:sigma factor antagonist activity"/>
    <property type="evidence" value="ECO:0007669"/>
    <property type="project" value="InterPro"/>
</dbReference>
<feature type="region of interest" description="Disordered" evidence="1">
    <location>
        <begin position="135"/>
        <end position="173"/>
    </location>
</feature>
<dbReference type="CDD" id="cd16328">
    <property type="entry name" value="RseA_N"/>
    <property type="match status" value="1"/>
</dbReference>
<gene>
    <name evidence="3" type="ORF">J2T55_000617</name>
</gene>
<dbReference type="Gene3D" id="1.10.10.880">
    <property type="entry name" value="Anti sigma-E protein RseA, N-terminal domain"/>
    <property type="match status" value="1"/>
</dbReference>
<dbReference type="PANTHER" id="PTHR38104">
    <property type="match status" value="1"/>
</dbReference>
<dbReference type="InterPro" id="IPR052383">
    <property type="entry name" value="Anti-sigma-E_RseA-like"/>
</dbReference>
<dbReference type="EMBL" id="JANUCT010000003">
    <property type="protein sequence ID" value="MCS3902613.1"/>
    <property type="molecule type" value="Genomic_DNA"/>
</dbReference>
<protein>
    <submittedName>
        <fullName evidence="3">Sigma-E factor negative regulatory protein RseA</fullName>
    </submittedName>
</protein>
<dbReference type="Proteomes" id="UP001204445">
    <property type="component" value="Unassembled WGS sequence"/>
</dbReference>
<dbReference type="Pfam" id="PF03872">
    <property type="entry name" value="RseA_N"/>
    <property type="match status" value="1"/>
</dbReference>
<dbReference type="SUPFAM" id="SSF89069">
    <property type="entry name" value="N-terminal, cytoplasmic domain of anti-sigmaE factor RseA"/>
    <property type="match status" value="1"/>
</dbReference>
<accession>A0AAE3HK16</accession>
<name>A0AAE3HK16_9GAMM</name>
<comment type="caution">
    <text evidence="3">The sequence shown here is derived from an EMBL/GenBank/DDBJ whole genome shotgun (WGS) entry which is preliminary data.</text>
</comment>
<evidence type="ECO:0000313" key="4">
    <source>
        <dbReference type="Proteomes" id="UP001204445"/>
    </source>
</evidence>
<evidence type="ECO:0000313" key="3">
    <source>
        <dbReference type="EMBL" id="MCS3902613.1"/>
    </source>
</evidence>
<dbReference type="PANTHER" id="PTHR38104:SF1">
    <property type="entry name" value="ANTI-SIGMA-E FACTOR RSEA"/>
    <property type="match status" value="1"/>
</dbReference>